<dbReference type="SUPFAM" id="SSF50985">
    <property type="entry name" value="RCC1/BLIP-II"/>
    <property type="match status" value="2"/>
</dbReference>
<protein>
    <submittedName>
        <fullName evidence="3">Uncharacterized protein</fullName>
    </submittedName>
</protein>
<evidence type="ECO:0000313" key="5">
    <source>
        <dbReference type="Proteomes" id="UP000663829"/>
    </source>
</evidence>
<dbReference type="PRINTS" id="PR00633">
    <property type="entry name" value="RCCNDNSATION"/>
</dbReference>
<dbReference type="PROSITE" id="PS50012">
    <property type="entry name" value="RCC1_3"/>
    <property type="match status" value="2"/>
</dbReference>
<dbReference type="InterPro" id="IPR000408">
    <property type="entry name" value="Reg_chr_condens"/>
</dbReference>
<dbReference type="AlphaFoldDB" id="A0A813U701"/>
<dbReference type="EMBL" id="CAJOBC010000600">
    <property type="protein sequence ID" value="CAF3605670.1"/>
    <property type="molecule type" value="Genomic_DNA"/>
</dbReference>
<organism evidence="3 5">
    <name type="scientific">Didymodactylos carnosus</name>
    <dbReference type="NCBI Taxonomy" id="1234261"/>
    <lineage>
        <taxon>Eukaryota</taxon>
        <taxon>Metazoa</taxon>
        <taxon>Spiralia</taxon>
        <taxon>Gnathifera</taxon>
        <taxon>Rotifera</taxon>
        <taxon>Eurotatoria</taxon>
        <taxon>Bdelloidea</taxon>
        <taxon>Philodinida</taxon>
        <taxon>Philodinidae</taxon>
        <taxon>Didymodactylos</taxon>
    </lineage>
</organism>
<accession>A0A813U701</accession>
<evidence type="ECO:0000313" key="4">
    <source>
        <dbReference type="EMBL" id="CAF3605670.1"/>
    </source>
</evidence>
<reference evidence="3" key="1">
    <citation type="submission" date="2021-02" db="EMBL/GenBank/DDBJ databases">
        <authorList>
            <person name="Nowell W R."/>
        </authorList>
    </citation>
    <scope>NUCLEOTIDE SEQUENCE</scope>
</reference>
<proteinExistence type="predicted"/>
<evidence type="ECO:0000256" key="1">
    <source>
        <dbReference type="ARBA" id="ARBA00022737"/>
    </source>
</evidence>
<dbReference type="PANTHER" id="PTHR22870">
    <property type="entry name" value="REGULATOR OF CHROMOSOME CONDENSATION"/>
    <property type="match status" value="1"/>
</dbReference>
<dbReference type="OrthoDB" id="5370059at2759"/>
<name>A0A813U701_9BILA</name>
<dbReference type="EMBL" id="CAJNOQ010000600">
    <property type="protein sequence ID" value="CAF0819329.1"/>
    <property type="molecule type" value="Genomic_DNA"/>
</dbReference>
<keyword evidence="5" id="KW-1185">Reference proteome</keyword>
<dbReference type="Pfam" id="PF00415">
    <property type="entry name" value="RCC1"/>
    <property type="match status" value="1"/>
</dbReference>
<dbReference type="Proteomes" id="UP000681722">
    <property type="component" value="Unassembled WGS sequence"/>
</dbReference>
<sequence length="420" mass="46589">MTHYVLMYNTALRLVRVAFRKASTWLVSEHGKPNKTLSRIVATVHDSNKHLYQSKEYQKTMTNLYQWGIVYDPKTNHRGKCILPTCFRKPSPNINFQQVSCGTNFTVVLDTLNQVYIIGDEPKNGRLGQNDDTTIVSALTLLKSIPLVTYISCGTASTLLMTVDKELWGFGKGIGQQPRKILDNNELQGSITHCTCSQNSIVIVIDFSRVHEICFNQSGFTTTFKEVFRLIDSDTIQTIDVGSSLGAFVTQNGQIYLWGSVPVRGSSNEKYADVPITAPVIRNLDENSADKPVHVSCSRGQFHPHALLLTANGLVYSIGSNYKGKLGITPDTATFCSSWTFVTVSQTIPFKQICAGGIHSSALSMMNEVYTWGCGSDGRLGHPESEGHRYLYKEGIPRKIDTLSNVQYISSSYYHMAAIA</sequence>
<gene>
    <name evidence="3" type="ORF">GPM918_LOCUS4461</name>
    <name evidence="4" type="ORF">SRO942_LOCUS4462</name>
</gene>
<feature type="repeat" description="RCC1" evidence="2">
    <location>
        <begin position="367"/>
        <end position="420"/>
    </location>
</feature>
<dbReference type="InterPro" id="IPR051210">
    <property type="entry name" value="Ub_ligase/GEF_domain"/>
</dbReference>
<dbReference type="PANTHER" id="PTHR22870:SF408">
    <property type="entry name" value="OS09G0560450 PROTEIN"/>
    <property type="match status" value="1"/>
</dbReference>
<evidence type="ECO:0000313" key="3">
    <source>
        <dbReference type="EMBL" id="CAF0819329.1"/>
    </source>
</evidence>
<keyword evidence="1" id="KW-0677">Repeat</keyword>
<dbReference type="InterPro" id="IPR009091">
    <property type="entry name" value="RCC1/BLIP-II"/>
</dbReference>
<feature type="repeat" description="RCC1" evidence="2">
    <location>
        <begin position="313"/>
        <end position="366"/>
    </location>
</feature>
<comment type="caution">
    <text evidence="3">The sequence shown here is derived from an EMBL/GenBank/DDBJ whole genome shotgun (WGS) entry which is preliminary data.</text>
</comment>
<evidence type="ECO:0000256" key="2">
    <source>
        <dbReference type="PROSITE-ProRule" id="PRU00235"/>
    </source>
</evidence>
<dbReference type="Proteomes" id="UP000663829">
    <property type="component" value="Unassembled WGS sequence"/>
</dbReference>
<dbReference type="Gene3D" id="2.130.10.30">
    <property type="entry name" value="Regulator of chromosome condensation 1/beta-lactamase-inhibitor protein II"/>
    <property type="match status" value="2"/>
</dbReference>